<comment type="caution">
    <text evidence="9">The sequence shown here is derived from an EMBL/GenBank/DDBJ whole genome shotgun (WGS) entry which is preliminary data.</text>
</comment>
<comment type="catalytic activity">
    <reaction evidence="7">
        <text>a peptidoglycan chain = a peptidoglycan chain with N-acetyl-1,6-anhydromuramyl-[peptide] at the reducing end + a peptidoglycan chain with N-acetylglucosamine at the non-reducing end.</text>
        <dbReference type="EC" id="4.2.2.29"/>
    </reaction>
</comment>
<dbReference type="EC" id="4.2.2.29" evidence="7"/>
<sequence length="396" mass="42512">MSNLGLDLIGGDGNDEEPTDDAREESGRGGRRRSAPRRRVSVGCIAALVALVLVAVGLWFAVDKGRDWLDGWASDPEDYPGPGSGSVIVQVEEGDTTAAIGRTLKAANVVASVEAFTAAAAGDERSRGIQVGSYELQEEMRAADALAVLIDPDNIARTSITIPEGFRLEQILQRLAAQTDVTMRQLRRAVEAMELPPSADGNPEGYFFPATYDFPPGTTARQMLERMLQRFTDFAAELPLSDAQTVGLSEHDLVTVASIIEKEVNRPEDMPGVAEVIYNRLDGSCVASGVPQGRLQMDSTVHYASGKNDSVFTDDEMRSLESDYNTYQSNGIPPGPIASPGAAALEAALNPTSEGWCYFVAVNLETGETAFAVGQGDHNANVERLRTWCRENPGVC</sequence>
<evidence type="ECO:0000256" key="7">
    <source>
        <dbReference type="HAMAP-Rule" id="MF_02065"/>
    </source>
</evidence>
<keyword evidence="5 7" id="KW-0456">Lyase</keyword>
<dbReference type="PANTHER" id="PTHR30518">
    <property type="entry name" value="ENDOLYTIC MUREIN TRANSGLYCOSYLASE"/>
    <property type="match status" value="1"/>
</dbReference>
<dbReference type="Gene3D" id="3.30.1490.480">
    <property type="entry name" value="Endolytic murein transglycosylase"/>
    <property type="match status" value="1"/>
</dbReference>
<dbReference type="InterPro" id="IPR003770">
    <property type="entry name" value="MLTG-like"/>
</dbReference>
<dbReference type="NCBIfam" id="TIGR00247">
    <property type="entry name" value="endolytic transglycosylase MltG"/>
    <property type="match status" value="1"/>
</dbReference>
<keyword evidence="1 7" id="KW-1003">Cell membrane</keyword>
<dbReference type="RefSeq" id="WP_306825200.1">
    <property type="nucleotide sequence ID" value="NZ_JAUSQM010000001.1"/>
</dbReference>
<evidence type="ECO:0000256" key="8">
    <source>
        <dbReference type="SAM" id="MobiDB-lite"/>
    </source>
</evidence>
<protein>
    <recommendedName>
        <fullName evidence="7">Endolytic murein transglycosylase</fullName>
        <ecNumber evidence="7">4.2.2.29</ecNumber>
    </recommendedName>
    <alternativeName>
        <fullName evidence="7">Peptidoglycan lytic transglycosylase</fullName>
    </alternativeName>
    <alternativeName>
        <fullName evidence="7">Peptidoglycan polymerization terminase</fullName>
    </alternativeName>
</protein>
<reference evidence="9 10" key="1">
    <citation type="submission" date="2023-07" db="EMBL/GenBank/DDBJ databases">
        <title>Sequencing the genomes of 1000 actinobacteria strains.</title>
        <authorList>
            <person name="Klenk H.-P."/>
        </authorList>
    </citation>
    <scope>NUCLEOTIDE SEQUENCE [LARGE SCALE GENOMIC DNA]</scope>
    <source>
        <strain evidence="9 10">GD13</strain>
    </source>
</reference>
<evidence type="ECO:0000313" key="10">
    <source>
        <dbReference type="Proteomes" id="UP001240447"/>
    </source>
</evidence>
<comment type="subcellular location">
    <subcellularLocation>
        <location evidence="7">Cell membrane</location>
        <topology evidence="7">Single-pass membrane protein</topology>
    </subcellularLocation>
</comment>
<keyword evidence="10" id="KW-1185">Reference proteome</keyword>
<evidence type="ECO:0000256" key="5">
    <source>
        <dbReference type="ARBA" id="ARBA00023239"/>
    </source>
</evidence>
<dbReference type="HAMAP" id="MF_02065">
    <property type="entry name" value="MltG"/>
    <property type="match status" value="1"/>
</dbReference>
<evidence type="ECO:0000256" key="3">
    <source>
        <dbReference type="ARBA" id="ARBA00022989"/>
    </source>
</evidence>
<evidence type="ECO:0000256" key="6">
    <source>
        <dbReference type="ARBA" id="ARBA00023316"/>
    </source>
</evidence>
<gene>
    <name evidence="7" type="primary">mltG</name>
    <name evidence="9" type="ORF">J2S59_002643</name>
</gene>
<keyword evidence="6 7" id="KW-0961">Cell wall biogenesis/degradation</keyword>
<dbReference type="PANTHER" id="PTHR30518:SF2">
    <property type="entry name" value="ENDOLYTIC MUREIN TRANSGLYCOSYLASE"/>
    <property type="match status" value="1"/>
</dbReference>
<dbReference type="EMBL" id="JAUSQM010000001">
    <property type="protein sequence ID" value="MDP9822834.1"/>
    <property type="molecule type" value="Genomic_DNA"/>
</dbReference>
<evidence type="ECO:0000256" key="2">
    <source>
        <dbReference type="ARBA" id="ARBA00022692"/>
    </source>
</evidence>
<dbReference type="Proteomes" id="UP001240447">
    <property type="component" value="Unassembled WGS sequence"/>
</dbReference>
<feature type="transmembrane region" description="Helical" evidence="7">
    <location>
        <begin position="40"/>
        <end position="62"/>
    </location>
</feature>
<comment type="function">
    <text evidence="7">Functions as a peptidoglycan terminase that cleaves nascent peptidoglycan strands endolytically to terminate their elongation.</text>
</comment>
<organism evidence="9 10">
    <name type="scientific">Nocardioides massiliensis</name>
    <dbReference type="NCBI Taxonomy" id="1325935"/>
    <lineage>
        <taxon>Bacteria</taxon>
        <taxon>Bacillati</taxon>
        <taxon>Actinomycetota</taxon>
        <taxon>Actinomycetes</taxon>
        <taxon>Propionibacteriales</taxon>
        <taxon>Nocardioidaceae</taxon>
        <taxon>Nocardioides</taxon>
    </lineage>
</organism>
<accession>A0ABT9NQX9</accession>
<keyword evidence="2 7" id="KW-0812">Transmembrane</keyword>
<feature type="region of interest" description="Disordered" evidence="8">
    <location>
        <begin position="1"/>
        <end position="34"/>
    </location>
</feature>
<name>A0ABT9NQX9_9ACTN</name>
<evidence type="ECO:0000313" key="9">
    <source>
        <dbReference type="EMBL" id="MDP9822834.1"/>
    </source>
</evidence>
<proteinExistence type="inferred from homology"/>
<keyword evidence="3 7" id="KW-1133">Transmembrane helix</keyword>
<dbReference type="CDD" id="cd08010">
    <property type="entry name" value="MltG_like"/>
    <property type="match status" value="1"/>
</dbReference>
<feature type="site" description="Important for catalytic activity" evidence="7">
    <location>
        <position position="263"/>
    </location>
</feature>
<evidence type="ECO:0000256" key="1">
    <source>
        <dbReference type="ARBA" id="ARBA00022475"/>
    </source>
</evidence>
<keyword evidence="4 7" id="KW-0472">Membrane</keyword>
<comment type="similarity">
    <text evidence="7">Belongs to the transglycosylase MltG family.</text>
</comment>
<evidence type="ECO:0000256" key="4">
    <source>
        <dbReference type="ARBA" id="ARBA00023136"/>
    </source>
</evidence>
<dbReference type="Pfam" id="PF02618">
    <property type="entry name" value="YceG"/>
    <property type="match status" value="1"/>
</dbReference>